<evidence type="ECO:0000259" key="4">
    <source>
        <dbReference type="SMART" id="SM00065"/>
    </source>
</evidence>
<evidence type="ECO:0000256" key="2">
    <source>
        <dbReference type="ARBA" id="ARBA00022777"/>
    </source>
</evidence>
<dbReference type="Pfam" id="PF01590">
    <property type="entry name" value="GAF"/>
    <property type="match status" value="1"/>
</dbReference>
<dbReference type="EMBL" id="MASU01000005">
    <property type="protein sequence ID" value="PXY35579.1"/>
    <property type="molecule type" value="Genomic_DNA"/>
</dbReference>
<dbReference type="GO" id="GO:0016020">
    <property type="term" value="C:membrane"/>
    <property type="evidence" value="ECO:0007669"/>
    <property type="project" value="InterPro"/>
</dbReference>
<dbReference type="Proteomes" id="UP000247892">
    <property type="component" value="Unassembled WGS sequence"/>
</dbReference>
<name>A0A318M9U0_9PSEU</name>
<organism evidence="5 6">
    <name type="scientific">Prauserella flavalba</name>
    <dbReference type="NCBI Taxonomy" id="1477506"/>
    <lineage>
        <taxon>Bacteria</taxon>
        <taxon>Bacillati</taxon>
        <taxon>Actinomycetota</taxon>
        <taxon>Actinomycetes</taxon>
        <taxon>Pseudonocardiales</taxon>
        <taxon>Pseudonocardiaceae</taxon>
        <taxon>Prauserella</taxon>
    </lineage>
</organism>
<sequence length="536" mass="56383">MSEASVRRLLAAVTTVGGDLDAPEVLRGLVRSAAELTGARHGAFVANGAGHGLPGLVTDGDDDPLRHGLAGLLDERPGPWRPADLRRHPALAALRSLLVVPVRARGTEYGYVCLGDEHAGRFGRDDEDAVGALAAAAGTALRHAARLERTTLRSRWLEASHEVTTALLGGEDPAAALHLIAERAREVSGASVGAVARPRPGDEDRLVFDVVETNDATAERVTGLAVSTHGTATGEAFSTGKPVVVRDYGRRAADYQHDAAGVTLPPPVAALDSAVAVPLTVGSATLGVLLVAKVDDKAPFSDEDVRLVQNFAGQAALALEFARAGEDRQRLAVFEDRERIAHDLHDLVIQRLFAIGLGLEALGRLTTDPRTSEQVSGFVTDLDRTIRDIRNSIFSLQEPAEAPGGLRSELLRVALDHAPALGFEPRIGFEGPLDTAVPEAVRPDLLAALREALGNAARHARATSVAVEVSVDRSGHTVTLTVTDDGTGVPEDLPPREGLRALAGRAARWGGTSSVCPAPGRGTKLEWTARLPRSGE</sequence>
<keyword evidence="2 5" id="KW-0418">Kinase</keyword>
<evidence type="ECO:0000313" key="5">
    <source>
        <dbReference type="EMBL" id="PXY35579.1"/>
    </source>
</evidence>
<dbReference type="InterPro" id="IPR029016">
    <property type="entry name" value="GAF-like_dom_sf"/>
</dbReference>
<dbReference type="SUPFAM" id="SSF55874">
    <property type="entry name" value="ATPase domain of HSP90 chaperone/DNA topoisomerase II/histidine kinase"/>
    <property type="match status" value="1"/>
</dbReference>
<evidence type="ECO:0000256" key="1">
    <source>
        <dbReference type="ARBA" id="ARBA00022679"/>
    </source>
</evidence>
<dbReference type="Gene3D" id="1.20.5.1930">
    <property type="match status" value="1"/>
</dbReference>
<dbReference type="OrthoDB" id="5241249at2"/>
<dbReference type="PANTHER" id="PTHR24421">
    <property type="entry name" value="NITRATE/NITRITE SENSOR PROTEIN NARX-RELATED"/>
    <property type="match status" value="1"/>
</dbReference>
<accession>A0A318M9U0</accession>
<evidence type="ECO:0000256" key="3">
    <source>
        <dbReference type="ARBA" id="ARBA00023012"/>
    </source>
</evidence>
<evidence type="ECO:0000313" key="6">
    <source>
        <dbReference type="Proteomes" id="UP000247892"/>
    </source>
</evidence>
<dbReference type="Gene3D" id="3.30.450.40">
    <property type="match status" value="2"/>
</dbReference>
<dbReference type="SMART" id="SM00065">
    <property type="entry name" value="GAF"/>
    <property type="match status" value="2"/>
</dbReference>
<dbReference type="PANTHER" id="PTHR24421:SF56">
    <property type="entry name" value="OXYGEN SENSOR HISTIDINE KINASE RESPONSE REGULATOR DOST"/>
    <property type="match status" value="1"/>
</dbReference>
<dbReference type="InterPro" id="IPR003594">
    <property type="entry name" value="HATPase_dom"/>
</dbReference>
<reference evidence="5 6" key="1">
    <citation type="submission" date="2016-07" db="EMBL/GenBank/DDBJ databases">
        <title>Draft genome sequence of Prauserella sp. YIM 121212, isolated from alkaline soil.</title>
        <authorList>
            <person name="Ruckert C."/>
            <person name="Albersmeier A."/>
            <person name="Jiang C.-L."/>
            <person name="Jiang Y."/>
            <person name="Kalinowski J."/>
            <person name="Schneider O."/>
            <person name="Winkler A."/>
            <person name="Zotchev S.B."/>
        </authorList>
    </citation>
    <scope>NUCLEOTIDE SEQUENCE [LARGE SCALE GENOMIC DNA]</scope>
    <source>
        <strain evidence="5 6">YIM 121212</strain>
    </source>
</reference>
<dbReference type="InterPro" id="IPR036890">
    <property type="entry name" value="HATPase_C_sf"/>
</dbReference>
<comment type="caution">
    <text evidence="5">The sequence shown here is derived from an EMBL/GenBank/DDBJ whole genome shotgun (WGS) entry which is preliminary data.</text>
</comment>
<keyword evidence="3" id="KW-0902">Two-component regulatory system</keyword>
<gene>
    <name evidence="5" type="ORF">BA062_08720</name>
</gene>
<dbReference type="RefSeq" id="WP_110335586.1">
    <property type="nucleotide sequence ID" value="NZ_JBHVKT010000014.1"/>
</dbReference>
<feature type="domain" description="GAF" evidence="4">
    <location>
        <begin position="172"/>
        <end position="329"/>
    </location>
</feature>
<dbReference type="InterPro" id="IPR050482">
    <property type="entry name" value="Sensor_HK_TwoCompSys"/>
</dbReference>
<dbReference type="Pfam" id="PF13185">
    <property type="entry name" value="GAF_2"/>
    <property type="match status" value="1"/>
</dbReference>
<dbReference type="InterPro" id="IPR003018">
    <property type="entry name" value="GAF"/>
</dbReference>
<dbReference type="SUPFAM" id="SSF55781">
    <property type="entry name" value="GAF domain-like"/>
    <property type="match status" value="2"/>
</dbReference>
<dbReference type="Pfam" id="PF07730">
    <property type="entry name" value="HisKA_3"/>
    <property type="match status" value="1"/>
</dbReference>
<keyword evidence="6" id="KW-1185">Reference proteome</keyword>
<dbReference type="Gene3D" id="3.30.565.10">
    <property type="entry name" value="Histidine kinase-like ATPase, C-terminal domain"/>
    <property type="match status" value="1"/>
</dbReference>
<dbReference type="InterPro" id="IPR011712">
    <property type="entry name" value="Sig_transdc_His_kin_sub3_dim/P"/>
</dbReference>
<dbReference type="GO" id="GO:0046983">
    <property type="term" value="F:protein dimerization activity"/>
    <property type="evidence" value="ECO:0007669"/>
    <property type="project" value="InterPro"/>
</dbReference>
<proteinExistence type="predicted"/>
<feature type="domain" description="GAF" evidence="4">
    <location>
        <begin position="21"/>
        <end position="151"/>
    </location>
</feature>
<dbReference type="Pfam" id="PF02518">
    <property type="entry name" value="HATPase_c"/>
    <property type="match status" value="1"/>
</dbReference>
<dbReference type="AlphaFoldDB" id="A0A318M9U0"/>
<keyword evidence="1" id="KW-0808">Transferase</keyword>
<dbReference type="GO" id="GO:0000155">
    <property type="term" value="F:phosphorelay sensor kinase activity"/>
    <property type="evidence" value="ECO:0007669"/>
    <property type="project" value="InterPro"/>
</dbReference>
<protein>
    <submittedName>
        <fullName evidence="5">Histidine kinase</fullName>
    </submittedName>
</protein>
<dbReference type="CDD" id="cd16917">
    <property type="entry name" value="HATPase_UhpB-NarQ-NarX-like"/>
    <property type="match status" value="1"/>
</dbReference>